<reference evidence="2 3" key="1">
    <citation type="journal article" date="2022" name="Genome Biol. Evol.">
        <title>Host diet, physiology and behaviors set the stage for Lachnospiraceae cladogenesis.</title>
        <authorList>
            <person name="Vera-Ponce De Leon A."/>
            <person name="Schneider M."/>
            <person name="Jahnes B.C."/>
            <person name="Sadowski V."/>
            <person name="Camuy-Velez L.A."/>
            <person name="Duan J."/>
            <person name="Sabree Z.L."/>
        </authorList>
    </citation>
    <scope>NUCLEOTIDE SEQUENCE [LARGE SCALE GENOMIC DNA]</scope>
    <source>
        <strain evidence="2 3">PAL227</strain>
    </source>
</reference>
<comment type="caution">
    <text evidence="2">The sequence shown here is derived from an EMBL/GenBank/DDBJ whole genome shotgun (WGS) entry which is preliminary data.</text>
</comment>
<keyword evidence="1" id="KW-0812">Transmembrane</keyword>
<keyword evidence="3" id="KW-1185">Reference proteome</keyword>
<feature type="transmembrane region" description="Helical" evidence="1">
    <location>
        <begin position="82"/>
        <end position="102"/>
    </location>
</feature>
<dbReference type="Proteomes" id="UP001523565">
    <property type="component" value="Unassembled WGS sequence"/>
</dbReference>
<name>A0ABT1EL74_9FIRM</name>
<evidence type="ECO:0000256" key="1">
    <source>
        <dbReference type="SAM" id="Phobius"/>
    </source>
</evidence>
<feature type="transmembrane region" description="Helical" evidence="1">
    <location>
        <begin position="12"/>
        <end position="30"/>
    </location>
</feature>
<protein>
    <submittedName>
        <fullName evidence="2">Uncharacterized protein</fullName>
    </submittedName>
</protein>
<proteinExistence type="predicted"/>
<gene>
    <name evidence="2" type="ORF">NK118_14520</name>
</gene>
<feature type="transmembrane region" description="Helical" evidence="1">
    <location>
        <begin position="50"/>
        <end position="70"/>
    </location>
</feature>
<keyword evidence="1" id="KW-1133">Transmembrane helix</keyword>
<sequence length="166" mass="19119">MDSVLVKSLNIFFMLFLTAGVMKSLIKSFVHDLVTPNKQLRKYFGNKMKLVWVLFISAYLVVVWGCGIFVRRIPILIDDTRGSSVIGIYTMLVAYVFFNVFMQRGFWKECGIENNNVFIVIKRIWQISVYLYSGMVLCCVFSCISGAYTTRIILFAAFFIYSLCSI</sequence>
<evidence type="ECO:0000313" key="2">
    <source>
        <dbReference type="EMBL" id="MCP1111465.1"/>
    </source>
</evidence>
<dbReference type="EMBL" id="JAMZFV010000037">
    <property type="protein sequence ID" value="MCP1111465.1"/>
    <property type="molecule type" value="Genomic_DNA"/>
</dbReference>
<accession>A0ABT1EL74</accession>
<organism evidence="2 3">
    <name type="scientific">Ohessyouella blattaphilus</name>
    <dbReference type="NCBI Taxonomy" id="2949333"/>
    <lineage>
        <taxon>Bacteria</taxon>
        <taxon>Bacillati</taxon>
        <taxon>Bacillota</taxon>
        <taxon>Clostridia</taxon>
        <taxon>Lachnospirales</taxon>
        <taxon>Lachnospiraceae</taxon>
        <taxon>Ohessyouella</taxon>
    </lineage>
</organism>
<feature type="transmembrane region" description="Helical" evidence="1">
    <location>
        <begin position="129"/>
        <end position="161"/>
    </location>
</feature>
<keyword evidence="1" id="KW-0472">Membrane</keyword>
<evidence type="ECO:0000313" key="3">
    <source>
        <dbReference type="Proteomes" id="UP001523565"/>
    </source>
</evidence>
<feature type="non-terminal residue" evidence="2">
    <location>
        <position position="166"/>
    </location>
</feature>
<dbReference type="RefSeq" id="WP_262070325.1">
    <property type="nucleotide sequence ID" value="NZ_JAMXOC010000037.1"/>
</dbReference>